<evidence type="ECO:0000313" key="2">
    <source>
        <dbReference type="EMBL" id="KAJ7093297.1"/>
    </source>
</evidence>
<proteinExistence type="predicted"/>
<name>A0AAD6XT07_9AGAR</name>
<comment type="caution">
    <text evidence="2">The sequence shown here is derived from an EMBL/GenBank/DDBJ whole genome shotgun (WGS) entry which is preliminary data.</text>
</comment>
<dbReference type="EMBL" id="JARJCN010000016">
    <property type="protein sequence ID" value="KAJ7093297.1"/>
    <property type="molecule type" value="Genomic_DNA"/>
</dbReference>
<protein>
    <submittedName>
        <fullName evidence="2">Uncharacterized protein</fullName>
    </submittedName>
</protein>
<sequence length="407" mass="44949">MSIIQSWRSTAWHATMSSLQPAPKRHSYTHGGTATCRVSALVHRVAELCLTSMLQPDENSDPRENPAPGIASLMAELREGSTPIPREPKGRIPLVAHNQDFTYRSFYQSPGSQLATTYRTNSSAYAPVPTRYHRDDASFTSDALPSGPWPSPLADSPAFSPNIRAPRREHPPLDLTASDPRWQPEAYFASTRTPLASVIHSPSPPTRERHYTQRHAPFESRDRTGVLPELARAPLDGHEPRMAAICAPTRTGVLPLHALLAPPTTGPVEDLSAGTPAPAPKASRPRYYGPFDACSRDDVLDDDDQPPLTAAARVAAYEALQVMPTMPREAPRVGTSEWSPEEMKRRATAVRNRLLAAWHINEKPRGMRDTAPCRQSTVVSARPVCARDWDRILEKMDLESVWMGSMV</sequence>
<reference evidence="2" key="1">
    <citation type="submission" date="2023-03" db="EMBL/GenBank/DDBJ databases">
        <title>Massive genome expansion in bonnet fungi (Mycena s.s.) driven by repeated elements and novel gene families across ecological guilds.</title>
        <authorList>
            <consortium name="Lawrence Berkeley National Laboratory"/>
            <person name="Harder C.B."/>
            <person name="Miyauchi S."/>
            <person name="Viragh M."/>
            <person name="Kuo A."/>
            <person name="Thoen E."/>
            <person name="Andreopoulos B."/>
            <person name="Lu D."/>
            <person name="Skrede I."/>
            <person name="Drula E."/>
            <person name="Henrissat B."/>
            <person name="Morin E."/>
            <person name="Kohler A."/>
            <person name="Barry K."/>
            <person name="LaButti K."/>
            <person name="Morin E."/>
            <person name="Salamov A."/>
            <person name="Lipzen A."/>
            <person name="Mereny Z."/>
            <person name="Hegedus B."/>
            <person name="Baldrian P."/>
            <person name="Stursova M."/>
            <person name="Weitz H."/>
            <person name="Taylor A."/>
            <person name="Grigoriev I.V."/>
            <person name="Nagy L.G."/>
            <person name="Martin F."/>
            <person name="Kauserud H."/>
        </authorList>
    </citation>
    <scope>NUCLEOTIDE SEQUENCE</scope>
    <source>
        <strain evidence="2">CBHHK173m</strain>
    </source>
</reference>
<evidence type="ECO:0000256" key="1">
    <source>
        <dbReference type="SAM" id="MobiDB-lite"/>
    </source>
</evidence>
<gene>
    <name evidence="2" type="ORF">B0H15DRAFT_155811</name>
</gene>
<feature type="region of interest" description="Disordered" evidence="1">
    <location>
        <begin position="136"/>
        <end position="159"/>
    </location>
</feature>
<dbReference type="AlphaFoldDB" id="A0AAD6XT07"/>
<dbReference type="Proteomes" id="UP001222325">
    <property type="component" value="Unassembled WGS sequence"/>
</dbReference>
<feature type="region of interest" description="Disordered" evidence="1">
    <location>
        <begin position="265"/>
        <end position="288"/>
    </location>
</feature>
<evidence type="ECO:0000313" key="3">
    <source>
        <dbReference type="Proteomes" id="UP001222325"/>
    </source>
</evidence>
<keyword evidence="3" id="KW-1185">Reference proteome</keyword>
<organism evidence="2 3">
    <name type="scientific">Mycena belliarum</name>
    <dbReference type="NCBI Taxonomy" id="1033014"/>
    <lineage>
        <taxon>Eukaryota</taxon>
        <taxon>Fungi</taxon>
        <taxon>Dikarya</taxon>
        <taxon>Basidiomycota</taxon>
        <taxon>Agaricomycotina</taxon>
        <taxon>Agaricomycetes</taxon>
        <taxon>Agaricomycetidae</taxon>
        <taxon>Agaricales</taxon>
        <taxon>Marasmiineae</taxon>
        <taxon>Mycenaceae</taxon>
        <taxon>Mycena</taxon>
    </lineage>
</organism>
<accession>A0AAD6XT07</accession>